<accession>A0A5N8VHF0</accession>
<protein>
    <submittedName>
        <fullName evidence="2">Uncharacterized protein</fullName>
    </submittedName>
</protein>
<comment type="caution">
    <text evidence="2">The sequence shown here is derived from an EMBL/GenBank/DDBJ whole genome shotgun (WGS) entry which is preliminary data.</text>
</comment>
<dbReference type="EMBL" id="VJZD01000078">
    <property type="protein sequence ID" value="MPY33514.1"/>
    <property type="molecule type" value="Genomic_DNA"/>
</dbReference>
<dbReference type="AlphaFoldDB" id="A0A5N8VHF0"/>
<dbReference type="RefSeq" id="WP_152890028.1">
    <property type="nucleotide sequence ID" value="NZ_VJZD01000078.1"/>
</dbReference>
<organism evidence="2 3">
    <name type="scientific">Streptomyces adustus</name>
    <dbReference type="NCBI Taxonomy" id="1609272"/>
    <lineage>
        <taxon>Bacteria</taxon>
        <taxon>Bacillati</taxon>
        <taxon>Actinomycetota</taxon>
        <taxon>Actinomycetes</taxon>
        <taxon>Kitasatosporales</taxon>
        <taxon>Streptomycetaceae</taxon>
        <taxon>Streptomyces</taxon>
    </lineage>
</organism>
<sequence length="199" mass="21153">MDRARTAAIPATHPETRPRTRTRRTVTWLGVAAALAVVGAVAPDASAATYRYDCRRLAGAGSYSSPKQLGNVTGRTVVAVDCPPLTSGLPYNHRYFAFTLTRAARVPSLVGATFRLNSAQSSAVNPSLSRGPVTWLHTSAGIWTRDQATGALNGRYLPLAPYPGGGVLPAGTYRVDMQKLRSPLSSLSTPWFNVVVSVS</sequence>
<reference evidence="2 3" key="1">
    <citation type="submission" date="2019-07" db="EMBL/GenBank/DDBJ databases">
        <title>New species of Amycolatopsis and Streptomyces.</title>
        <authorList>
            <person name="Duangmal K."/>
            <person name="Teo W.F.A."/>
            <person name="Lipun K."/>
        </authorList>
    </citation>
    <scope>NUCLEOTIDE SEQUENCE [LARGE SCALE GENOMIC DNA]</scope>
    <source>
        <strain evidence="2 3">NBRC 109810</strain>
    </source>
</reference>
<dbReference type="Proteomes" id="UP000325849">
    <property type="component" value="Unassembled WGS sequence"/>
</dbReference>
<evidence type="ECO:0000313" key="2">
    <source>
        <dbReference type="EMBL" id="MPY33514.1"/>
    </source>
</evidence>
<keyword evidence="3" id="KW-1185">Reference proteome</keyword>
<name>A0A5N8VHF0_9ACTN</name>
<gene>
    <name evidence="2" type="ORF">FNH09_20355</name>
</gene>
<feature type="region of interest" description="Disordered" evidence="1">
    <location>
        <begin position="1"/>
        <end position="20"/>
    </location>
</feature>
<proteinExistence type="predicted"/>
<evidence type="ECO:0000313" key="3">
    <source>
        <dbReference type="Proteomes" id="UP000325849"/>
    </source>
</evidence>
<dbReference type="OrthoDB" id="4191718at2"/>
<evidence type="ECO:0000256" key="1">
    <source>
        <dbReference type="SAM" id="MobiDB-lite"/>
    </source>
</evidence>